<gene>
    <name evidence="1" type="ORF">NSED_02345</name>
</gene>
<dbReference type="RefSeq" id="WP_014964651.1">
    <property type="nucleotide sequence ID" value="NC_018656.1"/>
</dbReference>
<dbReference type="PATRIC" id="fig|1229909.8.peg.495"/>
<reference evidence="1 2" key="1">
    <citation type="journal article" date="2012" name="J. Bacteriol.">
        <title>Draft Genome Sequence of an Ammonia-Oxidizing Archaeon, "Candidatus Nitrosopumilus sediminis" AR2, from Svalbard in the Arctic Circle.</title>
        <authorList>
            <person name="Park S.J."/>
            <person name="Kim J.G."/>
            <person name="Jung M.Y."/>
            <person name="Kim S.J."/>
            <person name="Cha I.T."/>
            <person name="Ghai R."/>
            <person name="Martin-Cuadrado A.B."/>
            <person name="Rodriguez-Valera F."/>
            <person name="Rhee S.K."/>
        </authorList>
    </citation>
    <scope>NUCLEOTIDE SEQUENCE [LARGE SCALE GENOMIC DNA]</scope>
    <source>
        <strain evidence="1 2">AR2</strain>
    </source>
</reference>
<dbReference type="EMBL" id="CP003843">
    <property type="protein sequence ID" value="AFS82279.1"/>
    <property type="molecule type" value="Genomic_DNA"/>
</dbReference>
<dbReference type="GeneID" id="13697488"/>
<dbReference type="STRING" id="1229909.NSED_02345"/>
<accession>K0B9V9</accession>
<dbReference type="eggNOG" id="arCOG08732">
    <property type="taxonomic scope" value="Archaea"/>
</dbReference>
<dbReference type="HOGENOM" id="CLU_951889_0_0_2"/>
<dbReference type="OrthoDB" id="10119at2157"/>
<evidence type="ECO:0008006" key="3">
    <source>
        <dbReference type="Google" id="ProtNLM"/>
    </source>
</evidence>
<keyword evidence="2" id="KW-1185">Reference proteome</keyword>
<evidence type="ECO:0000313" key="1">
    <source>
        <dbReference type="EMBL" id="AFS82279.1"/>
    </source>
</evidence>
<name>K0B9V9_9ARCH</name>
<organism evidence="1 2">
    <name type="scientific">Candidatus Nitrosopumilus sediminis</name>
    <dbReference type="NCBI Taxonomy" id="1229909"/>
    <lineage>
        <taxon>Archaea</taxon>
        <taxon>Nitrososphaerota</taxon>
        <taxon>Nitrososphaeria</taxon>
        <taxon>Nitrosopumilales</taxon>
        <taxon>Nitrosopumilaceae</taxon>
        <taxon>Nitrosopumilus</taxon>
    </lineage>
</organism>
<sequence length="294" mass="33799">MDIPKFIDEHGLSEYPVGLGGCRISDLSFDSCDYDIFVFDEKSESDQIIKYSGDFVTLHHASLSETQSDKLLQYDQMKIIHDESWELRMMLAKIRKKHVSLFSDFAKNCLIESQFCCQKTKESIESSDVFAACWQKCASYYLANAISAINCQRSSPSHMLDSLRKLGKNAVNEHISVVTQTVGIERATPTLLERMLKSTIGFSDFIEKNNRFEIIRQKHDFFVKNSMLSDCYFYLGYVNKENYVKIKDSLNREQDLIHILKVAFDVEVDSLLLKQQSELVQKSCNEILEILTSA</sequence>
<dbReference type="KEGG" id="nir:NSED_02345"/>
<proteinExistence type="predicted"/>
<evidence type="ECO:0000313" key="2">
    <source>
        <dbReference type="Proteomes" id="UP000006100"/>
    </source>
</evidence>
<protein>
    <recommendedName>
        <fullName evidence="3">HEPN domain-containing protein</fullName>
    </recommendedName>
</protein>
<dbReference type="Proteomes" id="UP000006100">
    <property type="component" value="Chromosome"/>
</dbReference>
<dbReference type="AlphaFoldDB" id="K0B9V9"/>